<dbReference type="EC" id="2.7.7.7" evidence="15"/>
<evidence type="ECO:0000256" key="2">
    <source>
        <dbReference type="ARBA" id="ARBA00010945"/>
    </source>
</evidence>
<dbReference type="SUPFAM" id="SSF56672">
    <property type="entry name" value="DNA/RNA polymerases"/>
    <property type="match status" value="1"/>
</dbReference>
<evidence type="ECO:0000256" key="4">
    <source>
        <dbReference type="ARBA" id="ARBA00022490"/>
    </source>
</evidence>
<dbReference type="GO" id="GO:0000287">
    <property type="term" value="F:magnesium ion binding"/>
    <property type="evidence" value="ECO:0007669"/>
    <property type="project" value="UniProtKB-UniRule"/>
</dbReference>
<reference evidence="17" key="1">
    <citation type="journal article" date="2014" name="Int. J. Syst. Evol. Microbiol.">
        <title>Complete genome sequence of Corynebacterium casei LMG S-19264T (=DSM 44701T), isolated from a smear-ripened cheese.</title>
        <authorList>
            <consortium name="US DOE Joint Genome Institute (JGI-PGF)"/>
            <person name="Walter F."/>
            <person name="Albersmeier A."/>
            <person name="Kalinowski J."/>
            <person name="Ruckert C."/>
        </authorList>
    </citation>
    <scope>NUCLEOTIDE SEQUENCE</scope>
    <source>
        <strain evidence="17">JCM 31311</strain>
    </source>
</reference>
<evidence type="ECO:0000256" key="9">
    <source>
        <dbReference type="ARBA" id="ARBA00022763"/>
    </source>
</evidence>
<dbReference type="InterPro" id="IPR022880">
    <property type="entry name" value="DNApol_IV"/>
</dbReference>
<dbReference type="GO" id="GO:0003684">
    <property type="term" value="F:damaged DNA binding"/>
    <property type="evidence" value="ECO:0007669"/>
    <property type="project" value="InterPro"/>
</dbReference>
<dbReference type="GO" id="GO:0006281">
    <property type="term" value="P:DNA repair"/>
    <property type="evidence" value="ECO:0007669"/>
    <property type="project" value="UniProtKB-UniRule"/>
</dbReference>
<dbReference type="InterPro" id="IPR050116">
    <property type="entry name" value="DNA_polymerase-Y"/>
</dbReference>
<keyword evidence="18" id="KW-1185">Reference proteome</keyword>
<keyword evidence="3 15" id="KW-0515">Mutator protein</keyword>
<evidence type="ECO:0000313" key="17">
    <source>
        <dbReference type="EMBL" id="GGR30456.1"/>
    </source>
</evidence>
<keyword evidence="4 15" id="KW-0963">Cytoplasm</keyword>
<dbReference type="InterPro" id="IPR036775">
    <property type="entry name" value="DNA_pol_Y-fam_lit_finger_sf"/>
</dbReference>
<dbReference type="InterPro" id="IPR043502">
    <property type="entry name" value="DNA/RNA_pol_sf"/>
</dbReference>
<dbReference type="Gene3D" id="1.10.150.20">
    <property type="entry name" value="5' to 3' exonuclease, C-terminal subdomain"/>
    <property type="match status" value="1"/>
</dbReference>
<evidence type="ECO:0000256" key="7">
    <source>
        <dbReference type="ARBA" id="ARBA00022705"/>
    </source>
</evidence>
<keyword evidence="10 15" id="KW-0460">Magnesium</keyword>
<evidence type="ECO:0000256" key="12">
    <source>
        <dbReference type="ARBA" id="ARBA00023125"/>
    </source>
</evidence>
<dbReference type="CDD" id="cd03586">
    <property type="entry name" value="PolY_Pol_IV_kappa"/>
    <property type="match status" value="1"/>
</dbReference>
<evidence type="ECO:0000256" key="1">
    <source>
        <dbReference type="ARBA" id="ARBA00004496"/>
    </source>
</evidence>
<evidence type="ECO:0000256" key="8">
    <source>
        <dbReference type="ARBA" id="ARBA00022723"/>
    </source>
</evidence>
<dbReference type="InterPro" id="IPR043128">
    <property type="entry name" value="Rev_trsase/Diguanyl_cyclase"/>
</dbReference>
<feature type="binding site" evidence="15">
    <location>
        <position position="104"/>
    </location>
    <ligand>
        <name>Mg(2+)</name>
        <dbReference type="ChEBI" id="CHEBI:18420"/>
    </ligand>
</feature>
<dbReference type="Pfam" id="PF11799">
    <property type="entry name" value="IMS_C"/>
    <property type="match status" value="1"/>
</dbReference>
<keyword evidence="6 15" id="KW-0548">Nucleotidyltransferase</keyword>
<dbReference type="Gene3D" id="3.30.1490.100">
    <property type="entry name" value="DNA polymerase, Y-family, little finger domain"/>
    <property type="match status" value="1"/>
</dbReference>
<dbReference type="Pfam" id="PF21999">
    <property type="entry name" value="IMS_HHH_1"/>
    <property type="match status" value="1"/>
</dbReference>
<reference evidence="17" key="2">
    <citation type="submission" date="2020-09" db="EMBL/GenBank/DDBJ databases">
        <authorList>
            <person name="Sun Q."/>
            <person name="Ohkuma M."/>
        </authorList>
    </citation>
    <scope>NUCLEOTIDE SEQUENCE</scope>
    <source>
        <strain evidence="17">JCM 31311</strain>
    </source>
</reference>
<sequence length="358" mass="39243">MSARKIIHVDMDAFFASVEIRDQPSLQGNPVAVAYYGPRSVVTTASYEARAFGVHSALPLRMALQRCPGLIVVEPRMAVYREVSQQIQQVFHTYTDLVEMMSVDEAFLDLTHPLQGPASATLLARQIKHDITARTGGLTASVGVSYCKSLSKLASGQQKPDGLTVILPEEADAVTAALPIESFYGIGPKTAERMSALDVRTGQDLRRFTLQELQQRFGKVGQHYYNIVRGIDERPVDPSDDRKSVGSEDTFESDIRDLQLLQQTLGEIAGRTAARLAHHHLAGRTITLKIKFANFQQLTRQITLPVALSTPEALHRVAVMLLTPALLQGRAVRLLGITVGALQDADQLPAQPALFQDV</sequence>
<comment type="function">
    <text evidence="15">Poorly processive, error-prone DNA polymerase involved in untargeted mutagenesis. Copies undamaged DNA at stalled replication forks, which arise in vivo from mismatched or misaligned primer ends. These misaligned primers can be extended by PolIV. Exhibits no 3'-5' exonuclease (proofreading) activity. May be involved in translesional synthesis, in conjunction with the beta clamp from PolIII.</text>
</comment>
<evidence type="ECO:0000256" key="10">
    <source>
        <dbReference type="ARBA" id="ARBA00022842"/>
    </source>
</evidence>
<dbReference type="EMBL" id="BMQL01000049">
    <property type="protein sequence ID" value="GGR30456.1"/>
    <property type="molecule type" value="Genomic_DNA"/>
</dbReference>
<dbReference type="NCBIfam" id="NF002677">
    <property type="entry name" value="PRK02406.1"/>
    <property type="match status" value="1"/>
</dbReference>
<dbReference type="PROSITE" id="PS50173">
    <property type="entry name" value="UMUC"/>
    <property type="match status" value="1"/>
</dbReference>
<feature type="binding site" evidence="15">
    <location>
        <position position="10"/>
    </location>
    <ligand>
        <name>Mg(2+)</name>
        <dbReference type="ChEBI" id="CHEBI:18420"/>
    </ligand>
</feature>
<keyword evidence="9 15" id="KW-0227">DNA damage</keyword>
<name>A0A918FDN9_9DEIO</name>
<comment type="subcellular location">
    <subcellularLocation>
        <location evidence="1 15">Cytoplasm</location>
    </subcellularLocation>
</comment>
<comment type="subunit">
    <text evidence="15">Monomer.</text>
</comment>
<dbReference type="Gene3D" id="3.40.1170.60">
    <property type="match status" value="1"/>
</dbReference>
<dbReference type="GO" id="GO:0005829">
    <property type="term" value="C:cytosol"/>
    <property type="evidence" value="ECO:0007669"/>
    <property type="project" value="TreeGrafter"/>
</dbReference>
<organism evidence="17 18">
    <name type="scientific">Deinococcus ruber</name>
    <dbReference type="NCBI Taxonomy" id="1848197"/>
    <lineage>
        <taxon>Bacteria</taxon>
        <taxon>Thermotogati</taxon>
        <taxon>Deinococcota</taxon>
        <taxon>Deinococci</taxon>
        <taxon>Deinococcales</taxon>
        <taxon>Deinococcaceae</taxon>
        <taxon>Deinococcus</taxon>
    </lineage>
</organism>
<evidence type="ECO:0000256" key="13">
    <source>
        <dbReference type="ARBA" id="ARBA00023204"/>
    </source>
</evidence>
<gene>
    <name evidence="15 17" type="primary">dinB</name>
    <name evidence="17" type="ORF">GCM10008957_46570</name>
</gene>
<dbReference type="InterPro" id="IPR017961">
    <property type="entry name" value="DNA_pol_Y-fam_little_finger"/>
</dbReference>
<protein>
    <recommendedName>
        <fullName evidence="15">DNA polymerase IV</fullName>
        <shortName evidence="15">Pol IV</shortName>
        <ecNumber evidence="15">2.7.7.7</ecNumber>
    </recommendedName>
</protein>
<evidence type="ECO:0000259" key="16">
    <source>
        <dbReference type="PROSITE" id="PS50173"/>
    </source>
</evidence>
<dbReference type="Pfam" id="PF00817">
    <property type="entry name" value="IMS"/>
    <property type="match status" value="1"/>
</dbReference>
<feature type="active site" evidence="15">
    <location>
        <position position="105"/>
    </location>
</feature>
<feature type="site" description="Substrate discrimination" evidence="15">
    <location>
        <position position="15"/>
    </location>
</feature>
<dbReference type="FunFam" id="3.30.1490.100:FF:000004">
    <property type="entry name" value="DNA polymerase IV"/>
    <property type="match status" value="1"/>
</dbReference>
<dbReference type="Proteomes" id="UP000603865">
    <property type="component" value="Unassembled WGS sequence"/>
</dbReference>
<evidence type="ECO:0000256" key="11">
    <source>
        <dbReference type="ARBA" id="ARBA00022932"/>
    </source>
</evidence>
<dbReference type="GO" id="GO:0006261">
    <property type="term" value="P:DNA-templated DNA replication"/>
    <property type="evidence" value="ECO:0007669"/>
    <property type="project" value="UniProtKB-UniRule"/>
</dbReference>
<dbReference type="HAMAP" id="MF_01113">
    <property type="entry name" value="DNApol_IV"/>
    <property type="match status" value="1"/>
</dbReference>
<keyword evidence="8 15" id="KW-0479">Metal-binding</keyword>
<keyword evidence="7 15" id="KW-0235">DNA replication</keyword>
<evidence type="ECO:0000256" key="15">
    <source>
        <dbReference type="HAMAP-Rule" id="MF_01113"/>
    </source>
</evidence>
<keyword evidence="13 15" id="KW-0234">DNA repair</keyword>
<evidence type="ECO:0000256" key="14">
    <source>
        <dbReference type="ARBA" id="ARBA00049244"/>
    </source>
</evidence>
<dbReference type="PANTHER" id="PTHR11076">
    <property type="entry name" value="DNA REPAIR POLYMERASE UMUC / TRANSFERASE FAMILY MEMBER"/>
    <property type="match status" value="1"/>
</dbReference>
<dbReference type="RefSeq" id="WP_189092914.1">
    <property type="nucleotide sequence ID" value="NZ_BMQL01000049.1"/>
</dbReference>
<dbReference type="GO" id="GO:0003887">
    <property type="term" value="F:DNA-directed DNA polymerase activity"/>
    <property type="evidence" value="ECO:0007669"/>
    <property type="project" value="UniProtKB-UniRule"/>
</dbReference>
<comment type="similarity">
    <text evidence="2 15">Belongs to the DNA polymerase type-Y family.</text>
</comment>
<keyword evidence="12 15" id="KW-0238">DNA-binding</keyword>
<evidence type="ECO:0000313" key="18">
    <source>
        <dbReference type="Proteomes" id="UP000603865"/>
    </source>
</evidence>
<evidence type="ECO:0000256" key="5">
    <source>
        <dbReference type="ARBA" id="ARBA00022679"/>
    </source>
</evidence>
<comment type="catalytic activity">
    <reaction evidence="14 15">
        <text>DNA(n) + a 2'-deoxyribonucleoside 5'-triphosphate = DNA(n+1) + diphosphate</text>
        <dbReference type="Rhea" id="RHEA:22508"/>
        <dbReference type="Rhea" id="RHEA-COMP:17339"/>
        <dbReference type="Rhea" id="RHEA-COMP:17340"/>
        <dbReference type="ChEBI" id="CHEBI:33019"/>
        <dbReference type="ChEBI" id="CHEBI:61560"/>
        <dbReference type="ChEBI" id="CHEBI:173112"/>
        <dbReference type="EC" id="2.7.7.7"/>
    </reaction>
</comment>
<dbReference type="AlphaFoldDB" id="A0A918FDN9"/>
<feature type="domain" description="UmuC" evidence="16">
    <location>
        <begin position="6"/>
        <end position="187"/>
    </location>
</feature>
<dbReference type="InterPro" id="IPR001126">
    <property type="entry name" value="UmuC"/>
</dbReference>
<proteinExistence type="inferred from homology"/>
<dbReference type="InterPro" id="IPR053848">
    <property type="entry name" value="IMS_HHH_1"/>
</dbReference>
<dbReference type="PANTHER" id="PTHR11076:SF33">
    <property type="entry name" value="DNA POLYMERASE KAPPA"/>
    <property type="match status" value="1"/>
</dbReference>
<accession>A0A918FDN9</accession>
<dbReference type="Gene3D" id="3.30.70.270">
    <property type="match status" value="1"/>
</dbReference>
<evidence type="ECO:0000256" key="6">
    <source>
        <dbReference type="ARBA" id="ARBA00022695"/>
    </source>
</evidence>
<evidence type="ECO:0000256" key="3">
    <source>
        <dbReference type="ARBA" id="ARBA00022457"/>
    </source>
</evidence>
<keyword evidence="11 15" id="KW-0239">DNA-directed DNA polymerase</keyword>
<dbReference type="SUPFAM" id="SSF100879">
    <property type="entry name" value="Lesion bypass DNA polymerase (Y-family), little finger domain"/>
    <property type="match status" value="1"/>
</dbReference>
<keyword evidence="5 15" id="KW-0808">Transferase</keyword>
<comment type="cofactor">
    <cofactor evidence="15">
        <name>Mg(2+)</name>
        <dbReference type="ChEBI" id="CHEBI:18420"/>
    </cofactor>
    <text evidence="15">Binds 2 magnesium ions per subunit.</text>
</comment>
<comment type="caution">
    <text evidence="17">The sequence shown here is derived from an EMBL/GenBank/DDBJ whole genome shotgun (WGS) entry which is preliminary data.</text>
</comment>
<dbReference type="GO" id="GO:0009432">
    <property type="term" value="P:SOS response"/>
    <property type="evidence" value="ECO:0007669"/>
    <property type="project" value="TreeGrafter"/>
</dbReference>
<dbReference type="GO" id="GO:0042276">
    <property type="term" value="P:error-prone translesion synthesis"/>
    <property type="evidence" value="ECO:0007669"/>
    <property type="project" value="TreeGrafter"/>
</dbReference>